<dbReference type="Proteomes" id="UP000322791">
    <property type="component" value="Unassembled WGS sequence"/>
</dbReference>
<comment type="caution">
    <text evidence="2">The sequence shown here is derived from an EMBL/GenBank/DDBJ whole genome shotgun (WGS) entry which is preliminary data.</text>
</comment>
<accession>A0A5D6V9L2</accession>
<protein>
    <submittedName>
        <fullName evidence="2">DUF4158 domain-containing protein</fullName>
    </submittedName>
</protein>
<dbReference type="Pfam" id="PF13700">
    <property type="entry name" value="DUF4158"/>
    <property type="match status" value="1"/>
</dbReference>
<evidence type="ECO:0000313" key="3">
    <source>
        <dbReference type="Proteomes" id="UP000322791"/>
    </source>
</evidence>
<evidence type="ECO:0000313" key="2">
    <source>
        <dbReference type="EMBL" id="TYZ12661.1"/>
    </source>
</evidence>
<dbReference type="InterPro" id="IPR025296">
    <property type="entry name" value="DUF4158"/>
</dbReference>
<evidence type="ECO:0000259" key="1">
    <source>
        <dbReference type="Pfam" id="PF13700"/>
    </source>
</evidence>
<gene>
    <name evidence="2" type="ORF">FY528_05050</name>
</gene>
<organism evidence="2 3">
    <name type="scientific">Hymenobacter lutimineralis</name>
    <dbReference type="NCBI Taxonomy" id="2606448"/>
    <lineage>
        <taxon>Bacteria</taxon>
        <taxon>Pseudomonadati</taxon>
        <taxon>Bacteroidota</taxon>
        <taxon>Cytophagia</taxon>
        <taxon>Cytophagales</taxon>
        <taxon>Hymenobacteraceae</taxon>
        <taxon>Hymenobacter</taxon>
    </lineage>
</organism>
<keyword evidence="3" id="KW-1185">Reference proteome</keyword>
<dbReference type="EMBL" id="VTHL01000003">
    <property type="protein sequence ID" value="TYZ12661.1"/>
    <property type="molecule type" value="Genomic_DNA"/>
</dbReference>
<name>A0A5D6V9L2_9BACT</name>
<reference evidence="2 3" key="1">
    <citation type="submission" date="2019-08" db="EMBL/GenBank/DDBJ databases">
        <authorList>
            <person name="Seo M.-J."/>
        </authorList>
    </citation>
    <scope>NUCLEOTIDE SEQUENCE [LARGE SCALE GENOMIC DNA]</scope>
    <source>
        <strain evidence="2 3">KIGAM108</strain>
    </source>
</reference>
<feature type="domain" description="DUF4158" evidence="1">
    <location>
        <begin position="9"/>
        <end position="135"/>
    </location>
</feature>
<proteinExistence type="predicted"/>
<dbReference type="AlphaFoldDB" id="A0A5D6V9L2"/>
<sequence length="505" mass="57255">MPDWAAQVLGSLVTPHSRGGFVLQVSYFQATGRFFSTERFRAADGAYVQQRYRLGEVEWARYDKATRFHHRRLILQQFGVAPFEQVEAAVRQQVTHFARQQMNPVAVFRSAVDTLRVRRWEVPTYAALAGVVTEAFRMVEQQLTTQLAALLTPAVRQQLDALFTTEEDAPAHSHRPYRLTTLKRSLELMRPMAIRANVQDYAVLQALFAQVHPVVQSLDLSEEVVRYYARYVERAQVFQVRQQADKKYLMVLCFVVYQYYQVGDLLTETLLQAVQTHRNAAQRETQKRVYCQQQDLTGQLRQVLEGVVSHGAALAQLEEVAFSFARTNEEKVTAWLAWLQTPAVADFAQLGHTAQQLRQGGGGSRIGPYYQIVEERSRALQRRLGEILRTVAYEGAADSPLAQALAQYRVRDGQVSPQPPTTFLKAAERAALAQAESPVSLYKALLAGHVADHLKASKLNLAHSLRYCPFDTYLLEAATWEQQRDALLAQTDLVHLRELGPWLSE</sequence>